<organism evidence="16 17">
    <name type="scientific">Salipiger abyssi</name>
    <dbReference type="NCBI Taxonomy" id="1250539"/>
    <lineage>
        <taxon>Bacteria</taxon>
        <taxon>Pseudomonadati</taxon>
        <taxon>Pseudomonadota</taxon>
        <taxon>Alphaproteobacteria</taxon>
        <taxon>Rhodobacterales</taxon>
        <taxon>Roseobacteraceae</taxon>
        <taxon>Salipiger</taxon>
    </lineage>
</organism>
<dbReference type="OrthoDB" id="9801651at2"/>
<dbReference type="GO" id="GO:0005524">
    <property type="term" value="F:ATP binding"/>
    <property type="evidence" value="ECO:0007669"/>
    <property type="project" value="UniProtKB-KW"/>
</dbReference>
<evidence type="ECO:0000313" key="16">
    <source>
        <dbReference type="EMBL" id="APZ50758.1"/>
    </source>
</evidence>
<feature type="domain" description="Histidine kinase" evidence="12">
    <location>
        <begin position="390"/>
        <end position="603"/>
    </location>
</feature>
<evidence type="ECO:0000256" key="11">
    <source>
        <dbReference type="SAM" id="Phobius"/>
    </source>
</evidence>
<dbReference type="Gene3D" id="3.30.450.20">
    <property type="entry name" value="PAS domain"/>
    <property type="match status" value="1"/>
</dbReference>
<evidence type="ECO:0000313" key="17">
    <source>
        <dbReference type="Proteomes" id="UP000187059"/>
    </source>
</evidence>
<dbReference type="SUPFAM" id="SSF55785">
    <property type="entry name" value="PYP-like sensor domain (PAS domain)"/>
    <property type="match status" value="1"/>
</dbReference>
<dbReference type="InterPro" id="IPR011006">
    <property type="entry name" value="CheY-like_superfamily"/>
</dbReference>
<geneLocation type="plasmid" evidence="17">
    <name>ppaby1</name>
</geneLocation>
<dbReference type="CDD" id="cd00130">
    <property type="entry name" value="PAS"/>
    <property type="match status" value="1"/>
</dbReference>
<evidence type="ECO:0000259" key="14">
    <source>
        <dbReference type="PROSITE" id="PS50112"/>
    </source>
</evidence>
<evidence type="ECO:0000256" key="5">
    <source>
        <dbReference type="ARBA" id="ARBA00022679"/>
    </source>
</evidence>
<keyword evidence="11" id="KW-0472">Membrane</keyword>
<dbReference type="GO" id="GO:0006355">
    <property type="term" value="P:regulation of DNA-templated transcription"/>
    <property type="evidence" value="ECO:0007669"/>
    <property type="project" value="InterPro"/>
</dbReference>
<dbReference type="Pfam" id="PF00672">
    <property type="entry name" value="HAMP"/>
    <property type="match status" value="1"/>
</dbReference>
<dbReference type="Proteomes" id="UP000187059">
    <property type="component" value="Plasmid pPABY1"/>
</dbReference>
<dbReference type="Pfam" id="PF00512">
    <property type="entry name" value="HisKA"/>
    <property type="match status" value="1"/>
</dbReference>
<reference evidence="16 17" key="1">
    <citation type="submission" date="2016-04" db="EMBL/GenBank/DDBJ databases">
        <title>Deep-sea bacteria in the southern Pacific.</title>
        <authorList>
            <person name="Tang K."/>
        </authorList>
    </citation>
    <scope>NUCLEOTIDE SEQUENCE [LARGE SCALE GENOMIC DNA]</scope>
    <source>
        <strain evidence="16 17">JLT2014</strain>
        <plasmid evidence="17">ppaby1</plasmid>
    </source>
</reference>
<evidence type="ECO:0000256" key="6">
    <source>
        <dbReference type="ARBA" id="ARBA00022741"/>
    </source>
</evidence>
<dbReference type="InterPro" id="IPR003660">
    <property type="entry name" value="HAMP_dom"/>
</dbReference>
<feature type="modified residue" description="4-aspartylphosphate" evidence="10">
    <location>
        <position position="678"/>
    </location>
</feature>
<dbReference type="GO" id="GO:0000155">
    <property type="term" value="F:phosphorelay sensor kinase activity"/>
    <property type="evidence" value="ECO:0007669"/>
    <property type="project" value="InterPro"/>
</dbReference>
<accession>A0A1P8UN17</accession>
<dbReference type="InterPro" id="IPR001789">
    <property type="entry name" value="Sig_transdc_resp-reg_receiver"/>
</dbReference>
<dbReference type="InterPro" id="IPR013767">
    <property type="entry name" value="PAS_fold"/>
</dbReference>
<comment type="catalytic activity">
    <reaction evidence="1">
        <text>ATP + protein L-histidine = ADP + protein N-phospho-L-histidine.</text>
        <dbReference type="EC" id="2.7.13.3"/>
    </reaction>
</comment>
<evidence type="ECO:0000256" key="2">
    <source>
        <dbReference type="ARBA" id="ARBA00004370"/>
    </source>
</evidence>
<dbReference type="SMART" id="SM00448">
    <property type="entry name" value="REC"/>
    <property type="match status" value="1"/>
</dbReference>
<feature type="domain" description="Response regulatory" evidence="13">
    <location>
        <begin position="626"/>
        <end position="743"/>
    </location>
</feature>
<dbReference type="Pfam" id="PF00072">
    <property type="entry name" value="Response_reg"/>
    <property type="match status" value="1"/>
</dbReference>
<dbReference type="Gene3D" id="3.40.50.2300">
    <property type="match status" value="1"/>
</dbReference>
<evidence type="ECO:0000256" key="4">
    <source>
        <dbReference type="ARBA" id="ARBA00022553"/>
    </source>
</evidence>
<dbReference type="Gene3D" id="3.30.565.10">
    <property type="entry name" value="Histidine kinase-like ATPase, C-terminal domain"/>
    <property type="match status" value="1"/>
</dbReference>
<dbReference type="Pfam" id="PF00989">
    <property type="entry name" value="PAS"/>
    <property type="match status" value="1"/>
</dbReference>
<dbReference type="Gene3D" id="6.10.340.10">
    <property type="match status" value="1"/>
</dbReference>
<keyword evidence="16" id="KW-0614">Plasmid</keyword>
<dbReference type="SUPFAM" id="SSF52172">
    <property type="entry name" value="CheY-like"/>
    <property type="match status" value="1"/>
</dbReference>
<dbReference type="PANTHER" id="PTHR43065">
    <property type="entry name" value="SENSOR HISTIDINE KINASE"/>
    <property type="match status" value="1"/>
</dbReference>
<evidence type="ECO:0000256" key="7">
    <source>
        <dbReference type="ARBA" id="ARBA00022777"/>
    </source>
</evidence>
<keyword evidence="6" id="KW-0547">Nucleotide-binding</keyword>
<dbReference type="AlphaFoldDB" id="A0A1P8UN17"/>
<comment type="subcellular location">
    <subcellularLocation>
        <location evidence="2">Membrane</location>
    </subcellularLocation>
</comment>
<dbReference type="GO" id="GO:0016020">
    <property type="term" value="C:membrane"/>
    <property type="evidence" value="ECO:0007669"/>
    <property type="project" value="UniProtKB-SubCell"/>
</dbReference>
<evidence type="ECO:0000256" key="8">
    <source>
        <dbReference type="ARBA" id="ARBA00022840"/>
    </source>
</evidence>
<dbReference type="CDD" id="cd00156">
    <property type="entry name" value="REC"/>
    <property type="match status" value="1"/>
</dbReference>
<evidence type="ECO:0000259" key="15">
    <source>
        <dbReference type="PROSITE" id="PS50885"/>
    </source>
</evidence>
<dbReference type="InterPro" id="IPR000014">
    <property type="entry name" value="PAS"/>
</dbReference>
<keyword evidence="8" id="KW-0067">ATP-binding</keyword>
<dbReference type="InterPro" id="IPR036097">
    <property type="entry name" value="HisK_dim/P_sf"/>
</dbReference>
<dbReference type="EC" id="2.7.13.3" evidence="3"/>
<feature type="transmembrane region" description="Helical" evidence="11">
    <location>
        <begin position="157"/>
        <end position="176"/>
    </location>
</feature>
<dbReference type="SMART" id="SM00388">
    <property type="entry name" value="HisKA"/>
    <property type="match status" value="1"/>
</dbReference>
<gene>
    <name evidence="16" type="ORF">Ga0080574_TMP424</name>
</gene>
<dbReference type="SUPFAM" id="SSF55874">
    <property type="entry name" value="ATPase domain of HSP90 chaperone/DNA topoisomerase II/histidine kinase"/>
    <property type="match status" value="1"/>
</dbReference>
<evidence type="ECO:0000256" key="9">
    <source>
        <dbReference type="ARBA" id="ARBA00023012"/>
    </source>
</evidence>
<proteinExistence type="predicted"/>
<keyword evidence="17" id="KW-1185">Reference proteome</keyword>
<dbReference type="InterPro" id="IPR005467">
    <property type="entry name" value="His_kinase_dom"/>
</dbReference>
<protein>
    <recommendedName>
        <fullName evidence="3">histidine kinase</fullName>
        <ecNumber evidence="3">2.7.13.3</ecNumber>
    </recommendedName>
</protein>
<dbReference type="SMART" id="SM00387">
    <property type="entry name" value="HATPase_c"/>
    <property type="match status" value="1"/>
</dbReference>
<evidence type="ECO:0000259" key="13">
    <source>
        <dbReference type="PROSITE" id="PS50110"/>
    </source>
</evidence>
<dbReference type="Gene3D" id="1.10.287.130">
    <property type="match status" value="1"/>
</dbReference>
<dbReference type="InterPro" id="IPR004358">
    <property type="entry name" value="Sig_transdc_His_kin-like_C"/>
</dbReference>
<dbReference type="PROSITE" id="PS50109">
    <property type="entry name" value="HIS_KIN"/>
    <property type="match status" value="1"/>
</dbReference>
<dbReference type="SUPFAM" id="SSF158472">
    <property type="entry name" value="HAMP domain-like"/>
    <property type="match status" value="1"/>
</dbReference>
<dbReference type="CDD" id="cd06225">
    <property type="entry name" value="HAMP"/>
    <property type="match status" value="1"/>
</dbReference>
<dbReference type="InterPro" id="IPR003594">
    <property type="entry name" value="HATPase_dom"/>
</dbReference>
<dbReference type="RefSeq" id="WP_076694834.1">
    <property type="nucleotide sequence ID" value="NZ_CP015091.1"/>
</dbReference>
<keyword evidence="11" id="KW-1133">Transmembrane helix</keyword>
<keyword evidence="11" id="KW-0812">Transmembrane</keyword>
<keyword evidence="7" id="KW-0418">Kinase</keyword>
<dbReference type="PROSITE" id="PS50110">
    <property type="entry name" value="RESPONSE_REGULATORY"/>
    <property type="match status" value="1"/>
</dbReference>
<dbReference type="EMBL" id="CP015091">
    <property type="protein sequence ID" value="APZ50758.1"/>
    <property type="molecule type" value="Genomic_DNA"/>
</dbReference>
<dbReference type="SMART" id="SM00091">
    <property type="entry name" value="PAS"/>
    <property type="match status" value="1"/>
</dbReference>
<feature type="transmembrane region" description="Helical" evidence="11">
    <location>
        <begin position="17"/>
        <end position="38"/>
    </location>
</feature>
<feature type="domain" description="PAS" evidence="14">
    <location>
        <begin position="242"/>
        <end position="298"/>
    </location>
</feature>
<dbReference type="InterPro" id="IPR035965">
    <property type="entry name" value="PAS-like_dom_sf"/>
</dbReference>
<evidence type="ECO:0000256" key="3">
    <source>
        <dbReference type="ARBA" id="ARBA00012438"/>
    </source>
</evidence>
<dbReference type="PROSITE" id="PS50112">
    <property type="entry name" value="PAS"/>
    <property type="match status" value="1"/>
</dbReference>
<dbReference type="Pfam" id="PF02518">
    <property type="entry name" value="HATPase_c"/>
    <property type="match status" value="1"/>
</dbReference>
<sequence>MSRATRLPGVLTGRGSLQWSLILVLVLGLVVPISLLAFHTHKERKTALLTELRQHLAEVTEVLASGLVAPTWNLDAEAARPLLDAVMSDERVVDITVYTELIPRFLQASRPERRSSVGRPLLMQRAIYRGDEKIAFVVVEMSTARMEEALRLEEAQILRTAVGQFGVSMLMILFFLQLKIVRPLRSLALSAQSVAAGVLDTRVDTSGWGEVGRLGESFDSMRRALQANFRQTRAQQKELQESEALKRAVIDSTLDGLVTVAADGRIVDFNPAAEKIFRMKRDAVVGKPFAEVVWLPEDSLPDRGGLPPDTHSHPSTIFNPRKEISLASPERAHFPAEMTVSEVLLPQERFFVIQLRDLSRRKAIERDKTRLEEQLAQSQKMEALGTMASGIAHDVNNILGVAVGAAEIATDLTPEDGAARKYLARVLEAGARGRALVEQILSFASPSSKHRTALSAVGHIRGCVRAFSESAPPEVSIRFASDVEDAVIYADPVQISQVLDNILLNALDAMPEGGRIEVTLLREHRPDSDGGDVLSLSISDTGTGMDEATCRRIFDGFFTTKGTGHGLGLTLAHGIVASHGGSLSVSSAPGEGSRFTICLPIHEGAADGTAAPAGARQQPRAARFERAMVVDDEDQLAETTELALRELFAEVERFSDPAEALSAFRVRGRDAYDLIVTDYAMPGMTGVDLARALRQDRPQLPILLYSGILKDAVAEEARRIGLDAVLTKPFFRQELLDTVLRVMTARAA</sequence>
<keyword evidence="4 10" id="KW-0597">Phosphoprotein</keyword>
<dbReference type="NCBIfam" id="TIGR00229">
    <property type="entry name" value="sensory_box"/>
    <property type="match status" value="1"/>
</dbReference>
<dbReference type="PRINTS" id="PR00344">
    <property type="entry name" value="BCTRLSENSOR"/>
</dbReference>
<feature type="domain" description="HAMP" evidence="15">
    <location>
        <begin position="178"/>
        <end position="230"/>
    </location>
</feature>
<evidence type="ECO:0000259" key="12">
    <source>
        <dbReference type="PROSITE" id="PS50109"/>
    </source>
</evidence>
<name>A0A1P8UN17_9RHOB</name>
<dbReference type="KEGG" id="paby:Ga0080574_TMP424"/>
<dbReference type="PROSITE" id="PS50885">
    <property type="entry name" value="HAMP"/>
    <property type="match status" value="1"/>
</dbReference>
<dbReference type="SMART" id="SM00304">
    <property type="entry name" value="HAMP"/>
    <property type="match status" value="1"/>
</dbReference>
<keyword evidence="9" id="KW-0902">Two-component regulatory system</keyword>
<keyword evidence="5" id="KW-0808">Transferase</keyword>
<dbReference type="SUPFAM" id="SSF47384">
    <property type="entry name" value="Homodimeric domain of signal transducing histidine kinase"/>
    <property type="match status" value="1"/>
</dbReference>
<evidence type="ECO:0000256" key="1">
    <source>
        <dbReference type="ARBA" id="ARBA00000085"/>
    </source>
</evidence>
<dbReference type="InterPro" id="IPR036890">
    <property type="entry name" value="HATPase_C_sf"/>
</dbReference>
<dbReference type="PANTHER" id="PTHR43065:SF42">
    <property type="entry name" value="TWO-COMPONENT SENSOR PPRA"/>
    <property type="match status" value="1"/>
</dbReference>
<dbReference type="InterPro" id="IPR003661">
    <property type="entry name" value="HisK_dim/P_dom"/>
</dbReference>
<evidence type="ECO:0000256" key="10">
    <source>
        <dbReference type="PROSITE-ProRule" id="PRU00169"/>
    </source>
</evidence>